<dbReference type="Gene3D" id="3.20.20.100">
    <property type="entry name" value="NADP-dependent oxidoreductase domain"/>
    <property type="match status" value="1"/>
</dbReference>
<dbReference type="RefSeq" id="WP_121673450.1">
    <property type="nucleotide sequence ID" value="NZ_RCUV01000012.1"/>
</dbReference>
<accession>A0A3L6ZPE5</accession>
<evidence type="ECO:0000256" key="6">
    <source>
        <dbReference type="PIRSR" id="PIRSR000097-3"/>
    </source>
</evidence>
<dbReference type="OrthoDB" id="9804790at2"/>
<dbReference type="PANTHER" id="PTHR43827:SF3">
    <property type="entry name" value="NADP-DEPENDENT OXIDOREDUCTASE DOMAIN-CONTAINING PROTEIN"/>
    <property type="match status" value="1"/>
</dbReference>
<dbReference type="Proteomes" id="UP000270299">
    <property type="component" value="Unassembled WGS sequence"/>
</dbReference>
<dbReference type="PROSITE" id="PS00798">
    <property type="entry name" value="ALDOKETO_REDUCTASE_1"/>
    <property type="match status" value="1"/>
</dbReference>
<organism evidence="8 9">
    <name type="scientific">Mycetocola manganoxydans</name>
    <dbReference type="NCBI Taxonomy" id="699879"/>
    <lineage>
        <taxon>Bacteria</taxon>
        <taxon>Bacillati</taxon>
        <taxon>Actinomycetota</taxon>
        <taxon>Actinomycetes</taxon>
        <taxon>Micrococcales</taxon>
        <taxon>Microbacteriaceae</taxon>
        <taxon>Mycetocola</taxon>
    </lineage>
</organism>
<dbReference type="EMBL" id="RCUV01000012">
    <property type="protein sequence ID" value="RLP69824.1"/>
    <property type="molecule type" value="Genomic_DNA"/>
</dbReference>
<feature type="domain" description="NADP-dependent oxidoreductase" evidence="7">
    <location>
        <begin position="18"/>
        <end position="261"/>
    </location>
</feature>
<name>A0A3L6ZPE5_9MICO</name>
<evidence type="ECO:0000256" key="3">
    <source>
        <dbReference type="ARBA" id="ARBA00023002"/>
    </source>
</evidence>
<dbReference type="PROSITE" id="PS00062">
    <property type="entry name" value="ALDOKETO_REDUCTASE_2"/>
    <property type="match status" value="1"/>
</dbReference>
<dbReference type="InterPro" id="IPR036812">
    <property type="entry name" value="NAD(P)_OxRdtase_dom_sf"/>
</dbReference>
<feature type="active site" description="Proton donor" evidence="4">
    <location>
        <position position="51"/>
    </location>
</feature>
<evidence type="ECO:0000259" key="7">
    <source>
        <dbReference type="Pfam" id="PF00248"/>
    </source>
</evidence>
<dbReference type="InterPro" id="IPR020471">
    <property type="entry name" value="AKR"/>
</dbReference>
<proteinExistence type="inferred from homology"/>
<keyword evidence="9" id="KW-1185">Reference proteome</keyword>
<dbReference type="PIRSF" id="PIRSF000097">
    <property type="entry name" value="AKR"/>
    <property type="match status" value="1"/>
</dbReference>
<comment type="similarity">
    <text evidence="1">Belongs to the aldo/keto reductase family.</text>
</comment>
<sequence>MSTMRTLPLSDGNSIPSIGFGTYPMKGQEATDAVASALDIGYRLIDTAVNYGNEDAVGAAIRKSDLPRNEIIVTTKLPGRDHGYDETLRSFDASIAALGVDTIDLHLIHWPNPGVGKYTESWKAMVQLQKEHRIRSIGVSNFTRDFIQRLGAETGVLPAVNQIELHPYFPQEALVAFHAEHGIVTEAWSPLGKRAAPYSEPLIEEIATAHGINASQVVLRWHELRGVVPIPKSANPDRQRLNFEIPEVELSREEMAAITGLGRVDGRLFGGDPNSHEEM</sequence>
<evidence type="ECO:0000256" key="4">
    <source>
        <dbReference type="PIRSR" id="PIRSR000097-1"/>
    </source>
</evidence>
<dbReference type="InterPro" id="IPR023210">
    <property type="entry name" value="NADP_OxRdtase_dom"/>
</dbReference>
<dbReference type="InterPro" id="IPR018170">
    <property type="entry name" value="Aldo/ket_reductase_CS"/>
</dbReference>
<evidence type="ECO:0000256" key="1">
    <source>
        <dbReference type="ARBA" id="ARBA00007905"/>
    </source>
</evidence>
<dbReference type="PRINTS" id="PR00069">
    <property type="entry name" value="ALDKETRDTASE"/>
</dbReference>
<dbReference type="GO" id="GO:0016616">
    <property type="term" value="F:oxidoreductase activity, acting on the CH-OH group of donors, NAD or NADP as acceptor"/>
    <property type="evidence" value="ECO:0007669"/>
    <property type="project" value="UniProtKB-ARBA"/>
</dbReference>
<evidence type="ECO:0000256" key="2">
    <source>
        <dbReference type="ARBA" id="ARBA00022857"/>
    </source>
</evidence>
<gene>
    <name evidence="8" type="ORF">D9V29_11435</name>
</gene>
<dbReference type="FunFam" id="3.20.20.100:FF:000002">
    <property type="entry name" value="2,5-diketo-D-gluconic acid reductase A"/>
    <property type="match status" value="1"/>
</dbReference>
<dbReference type="AlphaFoldDB" id="A0A3L6ZPE5"/>
<evidence type="ECO:0000313" key="9">
    <source>
        <dbReference type="Proteomes" id="UP000270299"/>
    </source>
</evidence>
<evidence type="ECO:0000313" key="8">
    <source>
        <dbReference type="EMBL" id="RLP69824.1"/>
    </source>
</evidence>
<dbReference type="CDD" id="cd19132">
    <property type="entry name" value="AKR_AKR5D1_E1"/>
    <property type="match status" value="1"/>
</dbReference>
<dbReference type="PANTHER" id="PTHR43827">
    <property type="entry name" value="2,5-DIKETO-D-GLUCONIC ACID REDUCTASE"/>
    <property type="match status" value="1"/>
</dbReference>
<reference evidence="8 9" key="1">
    <citation type="submission" date="2018-10" db="EMBL/GenBank/DDBJ databases">
        <authorList>
            <person name="Li J."/>
        </authorList>
    </citation>
    <scope>NUCLEOTIDE SEQUENCE [LARGE SCALE GENOMIC DNA]</scope>
    <source>
        <strain evidence="8 9">CCTCC AB209002</strain>
    </source>
</reference>
<dbReference type="SUPFAM" id="SSF51430">
    <property type="entry name" value="NAD(P)-linked oxidoreductase"/>
    <property type="match status" value="1"/>
</dbReference>
<dbReference type="Pfam" id="PF00248">
    <property type="entry name" value="Aldo_ket_red"/>
    <property type="match status" value="1"/>
</dbReference>
<evidence type="ECO:0000256" key="5">
    <source>
        <dbReference type="PIRSR" id="PIRSR000097-2"/>
    </source>
</evidence>
<keyword evidence="2" id="KW-0521">NADP</keyword>
<comment type="caution">
    <text evidence="8">The sequence shown here is derived from an EMBL/GenBank/DDBJ whole genome shotgun (WGS) entry which is preliminary data.</text>
</comment>
<feature type="binding site" evidence="5">
    <location>
        <position position="109"/>
    </location>
    <ligand>
        <name>substrate</name>
    </ligand>
</feature>
<feature type="site" description="Lowers pKa of active site Tyr" evidence="6">
    <location>
        <position position="76"/>
    </location>
</feature>
<protein>
    <submittedName>
        <fullName evidence="8">Aldo/keto reductase</fullName>
    </submittedName>
</protein>
<keyword evidence="3" id="KW-0560">Oxidoreductase</keyword>